<reference evidence="1 2" key="1">
    <citation type="journal article" date="2016" name="Nat. Commun.">
        <title>Thousands of microbial genomes shed light on interconnected biogeochemical processes in an aquifer system.</title>
        <authorList>
            <person name="Anantharaman K."/>
            <person name="Brown C.T."/>
            <person name="Hug L.A."/>
            <person name="Sharon I."/>
            <person name="Castelle C.J."/>
            <person name="Probst A.J."/>
            <person name="Thomas B.C."/>
            <person name="Singh A."/>
            <person name="Wilkins M.J."/>
            <person name="Karaoz U."/>
            <person name="Brodie E.L."/>
            <person name="Williams K.H."/>
            <person name="Hubbard S.S."/>
            <person name="Banfield J.F."/>
        </authorList>
    </citation>
    <scope>NUCLEOTIDE SEQUENCE [LARGE SCALE GENOMIC DNA]</scope>
</reference>
<protein>
    <submittedName>
        <fullName evidence="1">Uncharacterized protein</fullName>
    </submittedName>
</protein>
<comment type="caution">
    <text evidence="1">The sequence shown here is derived from an EMBL/GenBank/DDBJ whole genome shotgun (WGS) entry which is preliminary data.</text>
</comment>
<dbReference type="Proteomes" id="UP000176611">
    <property type="component" value="Unassembled WGS sequence"/>
</dbReference>
<evidence type="ECO:0000313" key="2">
    <source>
        <dbReference type="Proteomes" id="UP000176611"/>
    </source>
</evidence>
<gene>
    <name evidence="1" type="ORF">A2586_02735</name>
</gene>
<proteinExistence type="predicted"/>
<sequence length="106" mass="12176">MGWLINADIARKLLIDNVFLTKLRNVANTSLRTGWHPQVCEGYEISPEVYIIHRPADLGDLTVNYVNCNGKILTREQAFSIHQISKISKTSPPVNQIKLSQWNWSW</sequence>
<evidence type="ECO:0000313" key="1">
    <source>
        <dbReference type="EMBL" id="OGY69810.1"/>
    </source>
</evidence>
<organism evidence="1 2">
    <name type="scientific">Candidatus Harrisonbacteria bacterium RIFOXYD1_FULL_40_9</name>
    <dbReference type="NCBI Taxonomy" id="1798412"/>
    <lineage>
        <taxon>Bacteria</taxon>
        <taxon>Candidatus Harrisoniibacteriota</taxon>
    </lineage>
</organism>
<name>A0A1G2A149_9BACT</name>
<dbReference type="EMBL" id="MHJO01000004">
    <property type="protein sequence ID" value="OGY69810.1"/>
    <property type="molecule type" value="Genomic_DNA"/>
</dbReference>
<dbReference type="AlphaFoldDB" id="A0A1G2A149"/>
<accession>A0A1G2A149</accession>